<dbReference type="GO" id="GO:0003774">
    <property type="term" value="F:cytoskeletal motor activity"/>
    <property type="evidence" value="ECO:0007669"/>
    <property type="project" value="InterPro"/>
</dbReference>
<evidence type="ECO:0000256" key="2">
    <source>
        <dbReference type="ARBA" id="ARBA00009272"/>
    </source>
</evidence>
<feature type="region of interest" description="Disordered" evidence="5">
    <location>
        <begin position="32"/>
        <end position="52"/>
    </location>
</feature>
<dbReference type="GO" id="GO:0005198">
    <property type="term" value="F:structural molecule activity"/>
    <property type="evidence" value="ECO:0007669"/>
    <property type="project" value="InterPro"/>
</dbReference>
<evidence type="ECO:0000256" key="3">
    <source>
        <dbReference type="ARBA" id="ARBA00023143"/>
    </source>
</evidence>
<dbReference type="PRINTS" id="PR01006">
    <property type="entry name" value="FLGHOOKFLIE"/>
</dbReference>
<keyword evidence="3 4" id="KW-0975">Bacterial flagellum</keyword>
<sequence length="122" mass="12723">MANEFASLIQSDLASLTNAAADLSNATIAPAAQFGNMPGQPGQSGHQGGNFSFATSMREALNKVNNDDAMAAQKMADVDAGKSDDLVGAMLASQEANLSFSMLMQVRNKVMGAMDELIKLPL</sequence>
<accession>A0A6L6Q134</accession>
<dbReference type="EMBL" id="WNLA01000008">
    <property type="protein sequence ID" value="MTW03119.1"/>
    <property type="molecule type" value="Genomic_DNA"/>
</dbReference>
<organism evidence="6 7">
    <name type="scientific">Pseudoduganella ginsengisoli</name>
    <dbReference type="NCBI Taxonomy" id="1462440"/>
    <lineage>
        <taxon>Bacteria</taxon>
        <taxon>Pseudomonadati</taxon>
        <taxon>Pseudomonadota</taxon>
        <taxon>Betaproteobacteria</taxon>
        <taxon>Burkholderiales</taxon>
        <taxon>Oxalobacteraceae</taxon>
        <taxon>Telluria group</taxon>
        <taxon>Pseudoduganella</taxon>
    </lineage>
</organism>
<name>A0A6L6Q134_9BURK</name>
<dbReference type="InterPro" id="IPR001624">
    <property type="entry name" value="FliE"/>
</dbReference>
<keyword evidence="6" id="KW-0282">Flagellum</keyword>
<dbReference type="Pfam" id="PF02049">
    <property type="entry name" value="FliE"/>
    <property type="match status" value="1"/>
</dbReference>
<dbReference type="GO" id="GO:0071973">
    <property type="term" value="P:bacterial-type flagellum-dependent cell motility"/>
    <property type="evidence" value="ECO:0007669"/>
    <property type="project" value="InterPro"/>
</dbReference>
<evidence type="ECO:0000256" key="5">
    <source>
        <dbReference type="SAM" id="MobiDB-lite"/>
    </source>
</evidence>
<evidence type="ECO:0000313" key="7">
    <source>
        <dbReference type="Proteomes" id="UP000484015"/>
    </source>
</evidence>
<comment type="caution">
    <text evidence="6">The sequence shown here is derived from an EMBL/GenBank/DDBJ whole genome shotgun (WGS) entry which is preliminary data.</text>
</comment>
<keyword evidence="6" id="KW-0966">Cell projection</keyword>
<evidence type="ECO:0000313" key="6">
    <source>
        <dbReference type="EMBL" id="MTW03119.1"/>
    </source>
</evidence>
<dbReference type="AlphaFoldDB" id="A0A6L6Q134"/>
<evidence type="ECO:0000256" key="1">
    <source>
        <dbReference type="ARBA" id="ARBA00004117"/>
    </source>
</evidence>
<protein>
    <recommendedName>
        <fullName evidence="4">Flagellar hook-basal body complex protein FliE</fullName>
    </recommendedName>
</protein>
<dbReference type="GO" id="GO:0009425">
    <property type="term" value="C:bacterial-type flagellum basal body"/>
    <property type="evidence" value="ECO:0007669"/>
    <property type="project" value="UniProtKB-SubCell"/>
</dbReference>
<proteinExistence type="inferred from homology"/>
<dbReference type="HAMAP" id="MF_00724">
    <property type="entry name" value="FliE"/>
    <property type="match status" value="1"/>
</dbReference>
<reference evidence="6 7" key="1">
    <citation type="submission" date="2019-11" db="EMBL/GenBank/DDBJ databases">
        <title>Type strains purchased from KCTC, JCM and DSMZ.</title>
        <authorList>
            <person name="Lu H."/>
        </authorList>
    </citation>
    <scope>NUCLEOTIDE SEQUENCE [LARGE SCALE GENOMIC DNA]</scope>
    <source>
        <strain evidence="6 7">KCTC 42409</strain>
    </source>
</reference>
<evidence type="ECO:0000256" key="4">
    <source>
        <dbReference type="HAMAP-Rule" id="MF_00724"/>
    </source>
</evidence>
<keyword evidence="7" id="KW-1185">Reference proteome</keyword>
<dbReference type="Proteomes" id="UP000484015">
    <property type="component" value="Unassembled WGS sequence"/>
</dbReference>
<keyword evidence="6" id="KW-0969">Cilium</keyword>
<dbReference type="OrthoDB" id="8909229at2"/>
<dbReference type="RefSeq" id="WP_155439513.1">
    <property type="nucleotide sequence ID" value="NZ_WNLA01000008.1"/>
</dbReference>
<comment type="similarity">
    <text evidence="2 4">Belongs to the FliE family.</text>
</comment>
<comment type="subcellular location">
    <subcellularLocation>
        <location evidence="1 4">Bacterial flagellum basal body</location>
    </subcellularLocation>
</comment>
<gene>
    <name evidence="4" type="primary">fliE</name>
    <name evidence="6" type="ORF">GM668_13595</name>
</gene>
<dbReference type="PANTHER" id="PTHR34653:SF1">
    <property type="entry name" value="FLAGELLAR HOOK-BASAL BODY COMPLEX PROTEIN FLIE"/>
    <property type="match status" value="1"/>
</dbReference>
<dbReference type="PANTHER" id="PTHR34653">
    <property type="match status" value="1"/>
</dbReference>